<dbReference type="PRINTS" id="PR00094">
    <property type="entry name" value="ADENYLTKNASE"/>
</dbReference>
<evidence type="ECO:0000256" key="5">
    <source>
        <dbReference type="HAMAP-Rule" id="MF_00235"/>
    </source>
</evidence>
<dbReference type="HAMAP" id="MF_00235">
    <property type="entry name" value="Adenylate_kinase_Adk"/>
    <property type="match status" value="1"/>
</dbReference>
<organism evidence="8">
    <name type="scientific">uncultured Chloroflexia bacterium</name>
    <dbReference type="NCBI Taxonomy" id="1672391"/>
    <lineage>
        <taxon>Bacteria</taxon>
        <taxon>Bacillati</taxon>
        <taxon>Chloroflexota</taxon>
        <taxon>Chloroflexia</taxon>
        <taxon>environmental samples</taxon>
    </lineage>
</organism>
<evidence type="ECO:0000256" key="4">
    <source>
        <dbReference type="ARBA" id="ARBA00022777"/>
    </source>
</evidence>
<feature type="binding site" evidence="5">
    <location>
        <position position="175"/>
    </location>
    <ligand>
        <name>AMP</name>
        <dbReference type="ChEBI" id="CHEBI:456215"/>
    </ligand>
</feature>
<feature type="binding site" evidence="5">
    <location>
        <position position="40"/>
    </location>
    <ligand>
        <name>AMP</name>
        <dbReference type="ChEBI" id="CHEBI:456215"/>
    </ligand>
</feature>
<feature type="binding site" evidence="5">
    <location>
        <position position="164"/>
    </location>
    <ligand>
        <name>AMP</name>
        <dbReference type="ChEBI" id="CHEBI:456215"/>
    </ligand>
</feature>
<reference evidence="8" key="1">
    <citation type="submission" date="2020-02" db="EMBL/GenBank/DDBJ databases">
        <authorList>
            <person name="Meier V. D."/>
        </authorList>
    </citation>
    <scope>NUCLEOTIDE SEQUENCE</scope>
    <source>
        <strain evidence="8">AVDCRST_MAG26</strain>
    </source>
</reference>
<dbReference type="Pfam" id="PF00406">
    <property type="entry name" value="ADK"/>
    <property type="match status" value="1"/>
</dbReference>
<evidence type="ECO:0000313" key="8">
    <source>
        <dbReference type="EMBL" id="CAA9241908.1"/>
    </source>
</evidence>
<dbReference type="InterPro" id="IPR000850">
    <property type="entry name" value="Adenylat/UMP-CMP_kin"/>
</dbReference>
<comment type="domain">
    <text evidence="5">Consists of three domains, a large central CORE domain and two small peripheral domains, NMPbind and LID, which undergo movements during catalysis. The LID domain closes over the site of phosphoryl transfer upon ATP binding. Assembling and dissambling the active center during each catalytic cycle provides an effective means to prevent ATP hydrolysis.</text>
</comment>
<proteinExistence type="inferred from homology"/>
<dbReference type="PANTHER" id="PTHR23359">
    <property type="entry name" value="NUCLEOTIDE KINASE"/>
    <property type="match status" value="1"/>
</dbReference>
<gene>
    <name evidence="5" type="primary">adk</name>
    <name evidence="8" type="ORF">AVDCRST_MAG26-1481</name>
</gene>
<feature type="binding site" evidence="5">
    <location>
        <position position="131"/>
    </location>
    <ligand>
        <name>ATP</name>
        <dbReference type="ChEBI" id="CHEBI:30616"/>
    </ligand>
</feature>
<keyword evidence="4 5" id="KW-0418">Kinase</keyword>
<comment type="subunit">
    <text evidence="5 7">Monomer.</text>
</comment>
<name>A0A6J4I3W7_9CHLR</name>
<dbReference type="NCBIfam" id="TIGR01351">
    <property type="entry name" value="adk"/>
    <property type="match status" value="1"/>
</dbReference>
<keyword evidence="5 7" id="KW-0067">ATP-binding</keyword>
<dbReference type="EC" id="2.7.4.3" evidence="5 7"/>
<feature type="region of interest" description="NMP" evidence="5">
    <location>
        <begin position="34"/>
        <end position="63"/>
    </location>
</feature>
<keyword evidence="3 5" id="KW-0547">Nucleotide-binding</keyword>
<feature type="binding site" evidence="5">
    <location>
        <begin position="14"/>
        <end position="19"/>
    </location>
    <ligand>
        <name>ATP</name>
        <dbReference type="ChEBI" id="CHEBI:30616"/>
    </ligand>
</feature>
<comment type="similarity">
    <text evidence="5 6">Belongs to the adenylate kinase family.</text>
</comment>
<feature type="binding site" evidence="5">
    <location>
        <position position="203"/>
    </location>
    <ligand>
        <name>ATP</name>
        <dbReference type="ChEBI" id="CHEBI:30616"/>
    </ligand>
</feature>
<keyword evidence="2 5" id="KW-0545">Nucleotide biosynthesis</keyword>
<dbReference type="GO" id="GO:0044209">
    <property type="term" value="P:AMP salvage"/>
    <property type="evidence" value="ECO:0007669"/>
    <property type="project" value="UniProtKB-UniRule"/>
</dbReference>
<comment type="pathway">
    <text evidence="5">Purine metabolism; AMP biosynthesis via salvage pathway; AMP from ADP: step 1/1.</text>
</comment>
<evidence type="ECO:0000256" key="1">
    <source>
        <dbReference type="ARBA" id="ARBA00022679"/>
    </source>
</evidence>
<dbReference type="InterPro" id="IPR027417">
    <property type="entry name" value="P-loop_NTPase"/>
</dbReference>
<feature type="binding site" evidence="5">
    <location>
        <begin position="89"/>
        <end position="92"/>
    </location>
    <ligand>
        <name>AMP</name>
        <dbReference type="ChEBI" id="CHEBI:456215"/>
    </ligand>
</feature>
<comment type="subcellular location">
    <subcellularLocation>
        <location evidence="5 7">Cytoplasm</location>
    </subcellularLocation>
</comment>
<dbReference type="UniPathway" id="UPA00588">
    <property type="reaction ID" value="UER00649"/>
</dbReference>
<dbReference type="CDD" id="cd01428">
    <property type="entry name" value="ADK"/>
    <property type="match status" value="1"/>
</dbReference>
<accession>A0A6J4I3W7</accession>
<protein>
    <recommendedName>
        <fullName evidence="5 7">Adenylate kinase</fullName>
        <shortName evidence="5">AK</shortName>
        <ecNumber evidence="5 7">2.7.4.3</ecNumber>
    </recommendedName>
    <alternativeName>
        <fullName evidence="5">ATP-AMP transphosphorylase</fullName>
    </alternativeName>
    <alternativeName>
        <fullName evidence="5">ATP:AMP phosphotransferase</fullName>
    </alternativeName>
    <alternativeName>
        <fullName evidence="5">Adenylate monophosphate kinase</fullName>
    </alternativeName>
</protein>
<comment type="caution">
    <text evidence="5">Lacks conserved residue(s) required for the propagation of feature annotation.</text>
</comment>
<feature type="binding site" evidence="5">
    <location>
        <position position="35"/>
    </location>
    <ligand>
        <name>AMP</name>
        <dbReference type="ChEBI" id="CHEBI:456215"/>
    </ligand>
</feature>
<evidence type="ECO:0000256" key="2">
    <source>
        <dbReference type="ARBA" id="ARBA00022727"/>
    </source>
</evidence>
<sequence length="227" mass="24742">MSHRYHVILLGAPGAGKSTQSRLLSARFAMDVFATGQMLRDEVKRGTALGLLANGYFKKGTLLPDEVMIAVMTERLRAVPHARGVLLDGFPRTEAQAEALDEILEPLGRRLTSVIALGLSDQEAVHRLGGRRMCEGLGDPFPLHIDDTESVNACLRLGGRIVTRHDDEPEVILERLRVYDAETEPLLGFYERRGLLRRIPAAGTPADVNATIVALLEAAGAAQEQSQ</sequence>
<feature type="binding site" evidence="5">
    <location>
        <position position="96"/>
    </location>
    <ligand>
        <name>AMP</name>
        <dbReference type="ChEBI" id="CHEBI:456215"/>
    </ligand>
</feature>
<dbReference type="EMBL" id="CADCTK010000347">
    <property type="protein sequence ID" value="CAA9241908.1"/>
    <property type="molecule type" value="Genomic_DNA"/>
</dbReference>
<evidence type="ECO:0000256" key="6">
    <source>
        <dbReference type="RuleBase" id="RU003330"/>
    </source>
</evidence>
<comment type="catalytic activity">
    <reaction evidence="5 7">
        <text>AMP + ATP = 2 ADP</text>
        <dbReference type="Rhea" id="RHEA:12973"/>
        <dbReference type="ChEBI" id="CHEBI:30616"/>
        <dbReference type="ChEBI" id="CHEBI:456215"/>
        <dbReference type="ChEBI" id="CHEBI:456216"/>
        <dbReference type="EC" id="2.7.4.3"/>
    </reaction>
</comment>
<dbReference type="PROSITE" id="PS00113">
    <property type="entry name" value="ADENYLATE_KINASE"/>
    <property type="match status" value="1"/>
</dbReference>
<dbReference type="GO" id="GO:0005524">
    <property type="term" value="F:ATP binding"/>
    <property type="evidence" value="ECO:0007669"/>
    <property type="project" value="UniProtKB-UniRule"/>
</dbReference>
<evidence type="ECO:0000256" key="7">
    <source>
        <dbReference type="RuleBase" id="RU003331"/>
    </source>
</evidence>
<dbReference type="AlphaFoldDB" id="A0A6J4I3W7"/>
<comment type="function">
    <text evidence="5">Catalyzes the reversible transfer of the terminal phosphate group between ATP and AMP. Plays an important role in cellular energy homeostasis and in adenine nucleotide metabolism.</text>
</comment>
<feature type="binding site" evidence="5">
    <location>
        <begin position="61"/>
        <end position="63"/>
    </location>
    <ligand>
        <name>AMP</name>
        <dbReference type="ChEBI" id="CHEBI:456215"/>
    </ligand>
</feature>
<dbReference type="SUPFAM" id="SSF52540">
    <property type="entry name" value="P-loop containing nucleoside triphosphate hydrolases"/>
    <property type="match status" value="1"/>
</dbReference>
<dbReference type="InterPro" id="IPR033690">
    <property type="entry name" value="Adenylat_kinase_CS"/>
</dbReference>
<dbReference type="GO" id="GO:0005737">
    <property type="term" value="C:cytoplasm"/>
    <property type="evidence" value="ECO:0007669"/>
    <property type="project" value="UniProtKB-SubCell"/>
</dbReference>
<dbReference type="Gene3D" id="3.40.50.300">
    <property type="entry name" value="P-loop containing nucleotide triphosphate hydrolases"/>
    <property type="match status" value="1"/>
</dbReference>
<keyword evidence="5" id="KW-0963">Cytoplasm</keyword>
<dbReference type="InterPro" id="IPR006259">
    <property type="entry name" value="Adenyl_kin_sub"/>
</dbReference>
<evidence type="ECO:0000256" key="3">
    <source>
        <dbReference type="ARBA" id="ARBA00022741"/>
    </source>
</evidence>
<dbReference type="GO" id="GO:0004017">
    <property type="term" value="F:AMP kinase activity"/>
    <property type="evidence" value="ECO:0007669"/>
    <property type="project" value="UniProtKB-UniRule"/>
</dbReference>
<keyword evidence="1 5" id="KW-0808">Transferase</keyword>
<feature type="region of interest" description="LID" evidence="5">
    <location>
        <begin position="130"/>
        <end position="167"/>
    </location>
</feature>